<dbReference type="InterPro" id="IPR002560">
    <property type="entry name" value="Transposase_DDE"/>
</dbReference>
<evidence type="ECO:0000259" key="2">
    <source>
        <dbReference type="Pfam" id="PF14690"/>
    </source>
</evidence>
<dbReference type="InterPro" id="IPR029261">
    <property type="entry name" value="Transposase_Znf"/>
</dbReference>
<dbReference type="EMBL" id="LBJQ01000052">
    <property type="protein sequence ID" value="RXH32648.1"/>
    <property type="molecule type" value="Genomic_DNA"/>
</dbReference>
<reference evidence="3 4" key="1">
    <citation type="submission" date="2015-04" db="EMBL/GenBank/DDBJ databases">
        <title>Comparative genomics of rhizobia nodulating Arachis hypogaea in China.</title>
        <authorList>
            <person name="Li Y."/>
        </authorList>
    </citation>
    <scope>NUCLEOTIDE SEQUENCE [LARGE SCALE GENOMIC DNA]</scope>
    <source>
        <strain evidence="3 4">CCBAU 51757</strain>
    </source>
</reference>
<feature type="domain" description="Transposase IS204/IS1001/IS1096/IS1165 DDE" evidence="1">
    <location>
        <begin position="158"/>
        <end position="253"/>
    </location>
</feature>
<dbReference type="InterPro" id="IPR047951">
    <property type="entry name" value="Transpos_ISL3"/>
</dbReference>
<sequence>MQQVLHRSSLVPRGFVVESACYEGDKAIITVRASGSVGLCPSCGAVSRRIHSRYRRRVTDLPLSGRVVELLVIVRRFRCEAVLCGRQIFTERFAEGVLAPSARRTARLDSIVHHLGLALGGRPAAGFAKRLMLPVSKDTLLRVVRRRSRPPADPLRVIGIDDWAWRRNHRYASIICNLERRRVVTLLPNREPATAQVWLAAHPTISVVARDRGGYGEAAAKALPHAVQVADRWHLMENPSRAFLDAVRKSMRQIRIVIGATTIDPALLTAAERLQYEGYLRREETNAAILALSKNGIPIKQIVRQTGHSRKLVRQVIRGERTDVFRTRQSSLDLHLPWLDDQWASGCRNGAELWRRLKARGFRGSLRVISEWATRRRRAEKADARNLQRIPSAKTIARLMTVGRDLLSKAETLTVAAIEVGVPTLVEAREIIAEFHLMIRRKTEAGLIAWIERARASLVASFASGVAKDEAAVRAAITSPWSNGQTEGQITCLKLVRRQMYGRGKIDLLQARLIGAE</sequence>
<keyword evidence="4" id="KW-1185">Reference proteome</keyword>
<accession>A0A4Q0S7H8</accession>
<dbReference type="Pfam" id="PF14690">
    <property type="entry name" value="Zn_ribbon_ISL3"/>
    <property type="match status" value="1"/>
</dbReference>
<dbReference type="PANTHER" id="PTHR33498:SF1">
    <property type="entry name" value="TRANSPOSASE FOR INSERTION SEQUENCE ELEMENT IS1557"/>
    <property type="match status" value="1"/>
</dbReference>
<dbReference type="RefSeq" id="WP_128917817.1">
    <property type="nucleotide sequence ID" value="NZ_LBJQ01000052.1"/>
</dbReference>
<comment type="caution">
    <text evidence="3">The sequence shown here is derived from an EMBL/GenBank/DDBJ whole genome shotgun (WGS) entry which is preliminary data.</text>
</comment>
<gene>
    <name evidence="3" type="ORF">XH99_09965</name>
</gene>
<dbReference type="PANTHER" id="PTHR33498">
    <property type="entry name" value="TRANSPOSASE FOR INSERTION SEQUENCE ELEMENT IS1557"/>
    <property type="match status" value="1"/>
</dbReference>
<evidence type="ECO:0000313" key="4">
    <source>
        <dbReference type="Proteomes" id="UP000289546"/>
    </source>
</evidence>
<dbReference type="Proteomes" id="UP000289546">
    <property type="component" value="Unassembled WGS sequence"/>
</dbReference>
<evidence type="ECO:0000259" key="1">
    <source>
        <dbReference type="Pfam" id="PF01610"/>
    </source>
</evidence>
<protein>
    <submittedName>
        <fullName evidence="3">Transposase</fullName>
    </submittedName>
</protein>
<dbReference type="Pfam" id="PF01610">
    <property type="entry name" value="DDE_Tnp_ISL3"/>
    <property type="match status" value="1"/>
</dbReference>
<proteinExistence type="predicted"/>
<dbReference type="AlphaFoldDB" id="A0A4Q0S7H8"/>
<evidence type="ECO:0000313" key="3">
    <source>
        <dbReference type="EMBL" id="RXH32648.1"/>
    </source>
</evidence>
<organism evidence="3 4">
    <name type="scientific">Bradyrhizobium nanningense</name>
    <dbReference type="NCBI Taxonomy" id="1325118"/>
    <lineage>
        <taxon>Bacteria</taxon>
        <taxon>Pseudomonadati</taxon>
        <taxon>Pseudomonadota</taxon>
        <taxon>Alphaproteobacteria</taxon>
        <taxon>Hyphomicrobiales</taxon>
        <taxon>Nitrobacteraceae</taxon>
        <taxon>Bradyrhizobium</taxon>
    </lineage>
</organism>
<feature type="domain" description="Transposase IS204/IS1001/IS1096/IS1165 zinc-finger" evidence="2">
    <location>
        <begin position="38"/>
        <end position="81"/>
    </location>
</feature>
<dbReference type="NCBIfam" id="NF033550">
    <property type="entry name" value="transpos_ISL3"/>
    <property type="match status" value="1"/>
</dbReference>
<name>A0A4Q0S7H8_9BRAD</name>